<proteinExistence type="predicted"/>
<dbReference type="EMBL" id="GBXM01068407">
    <property type="protein sequence ID" value="JAH40170.1"/>
    <property type="molecule type" value="Transcribed_RNA"/>
</dbReference>
<protein>
    <submittedName>
        <fullName evidence="1">Uncharacterized protein</fullName>
    </submittedName>
</protein>
<sequence length="31" mass="3536">MIAMNEFCDHTCDYTFAKVCGHLNITHICTC</sequence>
<organism evidence="1">
    <name type="scientific">Anguilla anguilla</name>
    <name type="common">European freshwater eel</name>
    <name type="synonym">Muraena anguilla</name>
    <dbReference type="NCBI Taxonomy" id="7936"/>
    <lineage>
        <taxon>Eukaryota</taxon>
        <taxon>Metazoa</taxon>
        <taxon>Chordata</taxon>
        <taxon>Craniata</taxon>
        <taxon>Vertebrata</taxon>
        <taxon>Euteleostomi</taxon>
        <taxon>Actinopterygii</taxon>
        <taxon>Neopterygii</taxon>
        <taxon>Teleostei</taxon>
        <taxon>Anguilliformes</taxon>
        <taxon>Anguillidae</taxon>
        <taxon>Anguilla</taxon>
    </lineage>
</organism>
<dbReference type="AlphaFoldDB" id="A0A0E9SHK1"/>
<accession>A0A0E9SHK1</accession>
<reference evidence="1" key="1">
    <citation type="submission" date="2014-11" db="EMBL/GenBank/DDBJ databases">
        <authorList>
            <person name="Amaro Gonzalez C."/>
        </authorList>
    </citation>
    <scope>NUCLEOTIDE SEQUENCE</scope>
</reference>
<name>A0A0E9SHK1_ANGAN</name>
<reference evidence="1" key="2">
    <citation type="journal article" date="2015" name="Fish Shellfish Immunol.">
        <title>Early steps in the European eel (Anguilla anguilla)-Vibrio vulnificus interaction in the gills: Role of the RtxA13 toxin.</title>
        <authorList>
            <person name="Callol A."/>
            <person name="Pajuelo D."/>
            <person name="Ebbesson L."/>
            <person name="Teles M."/>
            <person name="MacKenzie S."/>
            <person name="Amaro C."/>
        </authorList>
    </citation>
    <scope>NUCLEOTIDE SEQUENCE</scope>
</reference>
<evidence type="ECO:0000313" key="1">
    <source>
        <dbReference type="EMBL" id="JAH40170.1"/>
    </source>
</evidence>